<gene>
    <name evidence="2" type="ORF">S01H4_45234</name>
</gene>
<dbReference type="AlphaFoldDB" id="X1CN38"/>
<accession>X1CN38</accession>
<reference evidence="2" key="1">
    <citation type="journal article" date="2014" name="Front. Microbiol.">
        <title>High frequency of phylogenetically diverse reductive dehalogenase-homologous genes in deep subseafloor sedimentary metagenomes.</title>
        <authorList>
            <person name="Kawai M."/>
            <person name="Futagami T."/>
            <person name="Toyoda A."/>
            <person name="Takaki Y."/>
            <person name="Nishi S."/>
            <person name="Hori S."/>
            <person name="Arai W."/>
            <person name="Tsubouchi T."/>
            <person name="Morono Y."/>
            <person name="Uchiyama I."/>
            <person name="Ito T."/>
            <person name="Fujiyama A."/>
            <person name="Inagaki F."/>
            <person name="Takami H."/>
        </authorList>
    </citation>
    <scope>NUCLEOTIDE SEQUENCE</scope>
    <source>
        <strain evidence="2">Expedition CK06-06</strain>
    </source>
</reference>
<dbReference type="EMBL" id="BART01025165">
    <property type="protein sequence ID" value="GAG97538.1"/>
    <property type="molecule type" value="Genomic_DNA"/>
</dbReference>
<evidence type="ECO:0000313" key="2">
    <source>
        <dbReference type="EMBL" id="GAG97538.1"/>
    </source>
</evidence>
<dbReference type="InterPro" id="IPR032466">
    <property type="entry name" value="Metal_Hydrolase"/>
</dbReference>
<dbReference type="Pfam" id="PF01026">
    <property type="entry name" value="TatD_DNase"/>
    <property type="match status" value="1"/>
</dbReference>
<name>X1CN38_9ZZZZ</name>
<dbReference type="InterPro" id="IPR001130">
    <property type="entry name" value="TatD-like"/>
</dbReference>
<organism evidence="2">
    <name type="scientific">marine sediment metagenome</name>
    <dbReference type="NCBI Taxonomy" id="412755"/>
    <lineage>
        <taxon>unclassified sequences</taxon>
        <taxon>metagenomes</taxon>
        <taxon>ecological metagenomes</taxon>
    </lineage>
</organism>
<dbReference type="Gene3D" id="3.20.20.140">
    <property type="entry name" value="Metal-dependent hydrolases"/>
    <property type="match status" value="1"/>
</dbReference>
<keyword evidence="1" id="KW-0378">Hydrolase</keyword>
<dbReference type="GO" id="GO:0016788">
    <property type="term" value="F:hydrolase activity, acting on ester bonds"/>
    <property type="evidence" value="ECO:0007669"/>
    <property type="project" value="InterPro"/>
</dbReference>
<evidence type="ECO:0000256" key="1">
    <source>
        <dbReference type="ARBA" id="ARBA00022801"/>
    </source>
</evidence>
<proteinExistence type="predicted"/>
<comment type="caution">
    <text evidence="2">The sequence shown here is derived from an EMBL/GenBank/DDBJ whole genome shotgun (WGS) entry which is preliminary data.</text>
</comment>
<sequence>MPLFDTHAHLDDEQLATRVEEVIQQAEAADLVGITAIGTTVSSSQQCVDLA</sequence>
<dbReference type="InterPro" id="IPR018228">
    <property type="entry name" value="DNase_TatD-rel_CS"/>
</dbReference>
<dbReference type="PROSITE" id="PS01137">
    <property type="entry name" value="TATD_1"/>
    <property type="match status" value="1"/>
</dbReference>
<protein>
    <submittedName>
        <fullName evidence="2">Uncharacterized protein</fullName>
    </submittedName>
</protein>
<feature type="non-terminal residue" evidence="2">
    <location>
        <position position="51"/>
    </location>
</feature>
<dbReference type="SUPFAM" id="SSF51556">
    <property type="entry name" value="Metallo-dependent hydrolases"/>
    <property type="match status" value="1"/>
</dbReference>